<dbReference type="InterPro" id="IPR023539">
    <property type="entry name" value="RNase_P_comp-3_arc"/>
</dbReference>
<evidence type="ECO:0000256" key="5">
    <source>
        <dbReference type="ARBA" id="ARBA00022801"/>
    </source>
</evidence>
<evidence type="ECO:0000256" key="4">
    <source>
        <dbReference type="ARBA" id="ARBA00022759"/>
    </source>
</evidence>
<dbReference type="Proteomes" id="UP000069850">
    <property type="component" value="Chromosome 1"/>
</dbReference>
<dbReference type="SUPFAM" id="SSF89550">
    <property type="entry name" value="PHP domain-like"/>
    <property type="match status" value="1"/>
</dbReference>
<keyword evidence="1 6" id="KW-0963">Cytoplasm</keyword>
<reference evidence="8" key="2">
    <citation type="submission" date="2020-05" db="EMBL/GenBank/DDBJ databases">
        <title>The first insight into the ecology of ammonia-tolerant syntrophic propionate oxidizing bacteria.</title>
        <authorList>
            <person name="Singh A."/>
            <person name="Schnurer A."/>
            <person name="Westerholm M."/>
        </authorList>
    </citation>
    <scope>NUCLEOTIDE SEQUENCE</scope>
    <source>
        <strain evidence="8">MAG54</strain>
    </source>
</reference>
<evidence type="ECO:0000256" key="2">
    <source>
        <dbReference type="ARBA" id="ARBA00022694"/>
    </source>
</evidence>
<evidence type="ECO:0000313" key="8">
    <source>
        <dbReference type="EMBL" id="NQS78454.1"/>
    </source>
</evidence>
<evidence type="ECO:0000256" key="1">
    <source>
        <dbReference type="ARBA" id="ARBA00022490"/>
    </source>
</evidence>
<sequence>MKITDASVCPYPAGDSTLARMALEAVELGFDSLVALGEEDSQSRGLEVLRGVVISAASQKEVIRQVRKPTVRAADVVFVNAGDISFNRAVVSVKEVHVVRNIHATRRNAFDHVAARSAADHGTAVDISLAPIIQYRGRRRQRALQRYADILTLQRRYGFPLTISSGARSILEQRSVRETRGLCALFGMTGAEVSEALSSIGRLVEPARPVRVVG</sequence>
<evidence type="ECO:0000256" key="3">
    <source>
        <dbReference type="ARBA" id="ARBA00022722"/>
    </source>
</evidence>
<evidence type="ECO:0000256" key="6">
    <source>
        <dbReference type="HAMAP-Rule" id="MF_00756"/>
    </source>
</evidence>
<dbReference type="GO" id="GO:0005737">
    <property type="term" value="C:cytoplasm"/>
    <property type="evidence" value="ECO:0007669"/>
    <property type="project" value="UniProtKB-SubCell"/>
</dbReference>
<dbReference type="KEGG" id="mema:MMAB1_0987"/>
<dbReference type="InterPro" id="IPR002738">
    <property type="entry name" value="RNase_P_p30"/>
</dbReference>
<dbReference type="GO" id="GO:0001682">
    <property type="term" value="P:tRNA 5'-leader removal"/>
    <property type="evidence" value="ECO:0007669"/>
    <property type="project" value="UniProtKB-UniRule"/>
</dbReference>
<dbReference type="Gene3D" id="3.20.20.140">
    <property type="entry name" value="Metal-dependent hydrolases"/>
    <property type="match status" value="1"/>
</dbReference>
<comment type="subunit">
    <text evidence="6">Consists of a catalytic RNA component and at least 4-5 protein subunits.</text>
</comment>
<dbReference type="EC" id="3.1.26.5" evidence="6"/>
<dbReference type="OMA" id="RNAFDHV"/>
<keyword evidence="2 6" id="KW-0819">tRNA processing</keyword>
<reference evidence="7 9" key="1">
    <citation type="submission" date="2016-01" db="EMBL/GenBank/DDBJ databases">
        <authorList>
            <person name="Manzoor S."/>
        </authorList>
    </citation>
    <scope>NUCLEOTIDE SEQUENCE [LARGE SCALE GENOMIC DNA]</scope>
    <source>
        <strain evidence="7">Methanoculleus sp MAB1</strain>
    </source>
</reference>
<name>A0A0X3BJQ5_9EURY</name>
<dbReference type="Pfam" id="PF01876">
    <property type="entry name" value="RNase_P_p30"/>
    <property type="match status" value="1"/>
</dbReference>
<dbReference type="HAMAP" id="MF_00756">
    <property type="entry name" value="RNase_P_3"/>
    <property type="match status" value="1"/>
</dbReference>
<protein>
    <recommendedName>
        <fullName evidence="6">Ribonuclease P protein component 3</fullName>
        <shortName evidence="6">RNase P component 3</shortName>
        <ecNumber evidence="6">3.1.26.5</ecNumber>
    </recommendedName>
    <alternativeName>
        <fullName evidence="6">Rpp30</fullName>
    </alternativeName>
</protein>
<comment type="similarity">
    <text evidence="6">Belongs to the eukaryotic/archaeal RNase P protein component 3 family.</text>
</comment>
<dbReference type="EMBL" id="LT158599">
    <property type="protein sequence ID" value="CVK32201.1"/>
    <property type="molecule type" value="Genomic_DNA"/>
</dbReference>
<dbReference type="GO" id="GO:0030677">
    <property type="term" value="C:ribonuclease P complex"/>
    <property type="evidence" value="ECO:0007669"/>
    <property type="project" value="UniProtKB-UniRule"/>
</dbReference>
<evidence type="ECO:0000313" key="9">
    <source>
        <dbReference type="Proteomes" id="UP000069850"/>
    </source>
</evidence>
<keyword evidence="5 6" id="KW-0378">Hydrolase</keyword>
<organism evidence="7 9">
    <name type="scientific">Methanoculleus bourgensis</name>
    <dbReference type="NCBI Taxonomy" id="83986"/>
    <lineage>
        <taxon>Archaea</taxon>
        <taxon>Methanobacteriati</taxon>
        <taxon>Methanobacteriota</taxon>
        <taxon>Stenosarchaea group</taxon>
        <taxon>Methanomicrobia</taxon>
        <taxon>Methanomicrobiales</taxon>
        <taxon>Methanomicrobiaceae</taxon>
        <taxon>Methanoculleus</taxon>
    </lineage>
</organism>
<proteinExistence type="inferred from homology"/>
<comment type="function">
    <text evidence="6">Part of ribonuclease P, a protein complex that generates mature tRNA molecules by cleaving their 5'-ends.</text>
</comment>
<gene>
    <name evidence="7" type="primary">rnp</name>
    <name evidence="6" type="synonym">rnp3</name>
    <name evidence="8" type="ORF">HQQ74_07100</name>
    <name evidence="7" type="ORF">MMAB1_0987</name>
</gene>
<dbReference type="Proteomes" id="UP000737555">
    <property type="component" value="Unassembled WGS sequence"/>
</dbReference>
<evidence type="ECO:0000313" key="7">
    <source>
        <dbReference type="EMBL" id="CVK32201.1"/>
    </source>
</evidence>
<comment type="catalytic activity">
    <reaction evidence="6">
        <text>Endonucleolytic cleavage of RNA, removing 5'-extranucleotides from tRNA precursor.</text>
        <dbReference type="EC" id="3.1.26.5"/>
    </reaction>
</comment>
<dbReference type="AlphaFoldDB" id="A0A0X3BJQ5"/>
<dbReference type="GeneID" id="13354477"/>
<keyword evidence="4 6" id="KW-0255">Endonuclease</keyword>
<dbReference type="GO" id="GO:0004526">
    <property type="term" value="F:ribonuclease P activity"/>
    <property type="evidence" value="ECO:0007669"/>
    <property type="project" value="UniProtKB-UniRule"/>
</dbReference>
<accession>A0A0X3BJQ5</accession>
<dbReference type="EMBL" id="JABMJE010000091">
    <property type="protein sequence ID" value="NQS78454.1"/>
    <property type="molecule type" value="Genomic_DNA"/>
</dbReference>
<dbReference type="GeneID" id="27136955"/>
<comment type="subcellular location">
    <subcellularLocation>
        <location evidence="6">Cytoplasm</location>
    </subcellularLocation>
</comment>
<dbReference type="RefSeq" id="WP_024265359.1">
    <property type="nucleotide sequence ID" value="NZ_JAHAVR010000003.1"/>
</dbReference>
<dbReference type="InterPro" id="IPR016195">
    <property type="entry name" value="Pol/histidinol_Pase-like"/>
</dbReference>
<keyword evidence="3 6" id="KW-0540">Nuclease</keyword>
<dbReference type="OrthoDB" id="85765at2157"/>